<dbReference type="Pfam" id="PF04187">
    <property type="entry name" value="Cofac_haem_bdg"/>
    <property type="match status" value="1"/>
</dbReference>
<dbReference type="Proteomes" id="UP000245708">
    <property type="component" value="Unassembled WGS sequence"/>
</dbReference>
<sequence>MLLGGLAAFATDAAAQATAQDVVAAAEGAQIVILGEVHDNPGHHAVQAEVMAGLGPSAIVFEMISAEGAARVTPDVATDPVRLADLLDWANSGWPDFAFYAPLFAFGAEVPIYGAQIDRNAAQGAFAEGAAAVFTGDAARFGLEQPLPAEEQEAREAEQLAAHCDALPPEILPGFVEAQRLRDAALAEAALAALAAHGAPVVIITGTGHARRDWGVPAVLAVAAPGTTVFSLGQFEVAPQGDVPFDLWALSDPVDRPDPCAGFR</sequence>
<dbReference type="CDD" id="cd14727">
    <property type="entry name" value="ChanN-like"/>
    <property type="match status" value="1"/>
</dbReference>
<reference evidence="2 3" key="1">
    <citation type="submission" date="2018-05" db="EMBL/GenBank/DDBJ databases">
        <title>Genomic Encyclopedia of Type Strains, Phase IV (KMG-IV): sequencing the most valuable type-strain genomes for metagenomic binning, comparative biology and taxonomic classification.</title>
        <authorList>
            <person name="Goeker M."/>
        </authorList>
    </citation>
    <scope>NUCLEOTIDE SEQUENCE [LARGE SCALE GENOMIC DNA]</scope>
    <source>
        <strain evidence="2 3">DSM 16097</strain>
    </source>
</reference>
<evidence type="ECO:0000313" key="3">
    <source>
        <dbReference type="Proteomes" id="UP000245708"/>
    </source>
</evidence>
<dbReference type="SUPFAM" id="SSF159501">
    <property type="entry name" value="EreA/ChaN-like"/>
    <property type="match status" value="1"/>
</dbReference>
<evidence type="ECO:0000313" key="2">
    <source>
        <dbReference type="EMBL" id="PWK59340.1"/>
    </source>
</evidence>
<dbReference type="EMBL" id="QGGW01000008">
    <property type="protein sequence ID" value="PWK59340.1"/>
    <property type="molecule type" value="Genomic_DNA"/>
</dbReference>
<name>A0A316GIW7_9RHOB</name>
<dbReference type="InterPro" id="IPR007314">
    <property type="entry name" value="Cofac_haem-bd_dom"/>
</dbReference>
<feature type="domain" description="Haem-binding uptake Tiki superfamily ChaN" evidence="1">
    <location>
        <begin position="23"/>
        <end position="220"/>
    </location>
</feature>
<protein>
    <submittedName>
        <fullName evidence="2">Putative iron-regulated protein</fullName>
    </submittedName>
</protein>
<dbReference type="Gene3D" id="3.40.50.11550">
    <property type="match status" value="2"/>
</dbReference>
<keyword evidence="3" id="KW-1185">Reference proteome</keyword>
<comment type="caution">
    <text evidence="2">The sequence shown here is derived from an EMBL/GenBank/DDBJ whole genome shotgun (WGS) entry which is preliminary data.</text>
</comment>
<evidence type="ECO:0000259" key="1">
    <source>
        <dbReference type="Pfam" id="PF04187"/>
    </source>
</evidence>
<proteinExistence type="predicted"/>
<dbReference type="AlphaFoldDB" id="A0A316GIW7"/>
<organism evidence="2 3">
    <name type="scientific">Roseicyclus mahoneyensis</name>
    <dbReference type="NCBI Taxonomy" id="164332"/>
    <lineage>
        <taxon>Bacteria</taxon>
        <taxon>Pseudomonadati</taxon>
        <taxon>Pseudomonadota</taxon>
        <taxon>Alphaproteobacteria</taxon>
        <taxon>Rhodobacterales</taxon>
        <taxon>Roseobacteraceae</taxon>
        <taxon>Roseicyclus</taxon>
    </lineage>
</organism>
<accession>A0A316GIW7</accession>
<gene>
    <name evidence="2" type="ORF">C7455_108108</name>
</gene>